<dbReference type="InterPro" id="IPR003140">
    <property type="entry name" value="PLipase/COase/thioEstase"/>
</dbReference>
<organism evidence="9 10">
    <name type="scientific">Rhizopus delemar</name>
    <dbReference type="NCBI Taxonomy" id="936053"/>
    <lineage>
        <taxon>Eukaryota</taxon>
        <taxon>Fungi</taxon>
        <taxon>Fungi incertae sedis</taxon>
        <taxon>Mucoromycota</taxon>
        <taxon>Mucoromycotina</taxon>
        <taxon>Mucoromycetes</taxon>
        <taxon>Mucorales</taxon>
        <taxon>Mucorineae</taxon>
        <taxon>Rhizopodaceae</taxon>
        <taxon>Rhizopus</taxon>
    </lineage>
</organism>
<dbReference type="PANTHER" id="PTHR10655:SF17">
    <property type="entry name" value="LYSOPHOSPHOLIPASE-LIKE PROTEIN 1"/>
    <property type="match status" value="1"/>
</dbReference>
<comment type="catalytic activity">
    <reaction evidence="7">
        <text>S-hexadecanoyl-L-cysteinyl-[protein] + H2O = L-cysteinyl-[protein] + hexadecanoate + H(+)</text>
        <dbReference type="Rhea" id="RHEA:19233"/>
        <dbReference type="Rhea" id="RHEA-COMP:10131"/>
        <dbReference type="Rhea" id="RHEA-COMP:11032"/>
        <dbReference type="ChEBI" id="CHEBI:7896"/>
        <dbReference type="ChEBI" id="CHEBI:15377"/>
        <dbReference type="ChEBI" id="CHEBI:15378"/>
        <dbReference type="ChEBI" id="CHEBI:29950"/>
        <dbReference type="ChEBI" id="CHEBI:74151"/>
        <dbReference type="EC" id="3.1.2.22"/>
    </reaction>
</comment>
<dbReference type="Gene3D" id="3.40.50.1820">
    <property type="entry name" value="alpha/beta hydrolase"/>
    <property type="match status" value="1"/>
</dbReference>
<comment type="caution">
    <text evidence="9">The sequence shown here is derived from an EMBL/GenBank/DDBJ whole genome shotgun (WGS) entry which is preliminary data.</text>
</comment>
<proteinExistence type="inferred from homology"/>
<dbReference type="EMBL" id="JAANIU010000827">
    <property type="protein sequence ID" value="KAG1569943.1"/>
    <property type="molecule type" value="Genomic_DNA"/>
</dbReference>
<sequence length="217" mass="23769">MSLSPLIVAAQTAQTATVIWLHGLNNSSAGFAYLPEELGDLFPYVKWVLPDAPFREMTFAGGFPMRAWFDVGTKDEDRDGMLQSVDTVNGLIRNETKHGIDSDRVVVGGFSQGCVISLLTGLRSEHKLAGIVGYSGWVALKNETEKAASEASKDTPFLIAHGTKDPVVQYKLGKESVKELRALNYTVTFKSYPGLKHEVISDEVKLLAQFLKKVIPP</sequence>
<evidence type="ECO:0000259" key="8">
    <source>
        <dbReference type="Pfam" id="PF02230"/>
    </source>
</evidence>
<feature type="domain" description="Phospholipase/carboxylesterase/thioesterase" evidence="8">
    <location>
        <begin position="6"/>
        <end position="215"/>
    </location>
</feature>
<accession>A0A9P6Z3M8</accession>
<evidence type="ECO:0000256" key="3">
    <source>
        <dbReference type="ARBA" id="ARBA00014923"/>
    </source>
</evidence>
<evidence type="ECO:0000256" key="6">
    <source>
        <dbReference type="ARBA" id="ARBA00031195"/>
    </source>
</evidence>
<reference evidence="9 10" key="1">
    <citation type="journal article" date="2020" name="Microb. Genom.">
        <title>Genetic diversity of clinical and environmental Mucorales isolates obtained from an investigation of mucormycosis cases among solid organ transplant recipients.</title>
        <authorList>
            <person name="Nguyen M.H."/>
            <person name="Kaul D."/>
            <person name="Muto C."/>
            <person name="Cheng S.J."/>
            <person name="Richter R.A."/>
            <person name="Bruno V.M."/>
            <person name="Liu G."/>
            <person name="Beyhan S."/>
            <person name="Sundermann A.J."/>
            <person name="Mounaud S."/>
            <person name="Pasculle A.W."/>
            <person name="Nierman W.C."/>
            <person name="Driscoll E."/>
            <person name="Cumbie R."/>
            <person name="Clancy C.J."/>
            <person name="Dupont C.L."/>
        </authorList>
    </citation>
    <scope>NUCLEOTIDE SEQUENCE [LARGE SCALE GENOMIC DNA]</scope>
    <source>
        <strain evidence="9 10">GL24</strain>
    </source>
</reference>
<gene>
    <name evidence="9" type="ORF">G6F50_005930</name>
</gene>
<dbReference type="GO" id="GO:0005737">
    <property type="term" value="C:cytoplasm"/>
    <property type="evidence" value="ECO:0007669"/>
    <property type="project" value="TreeGrafter"/>
</dbReference>
<dbReference type="SUPFAM" id="SSF53474">
    <property type="entry name" value="alpha/beta-Hydrolases"/>
    <property type="match status" value="1"/>
</dbReference>
<evidence type="ECO:0000256" key="1">
    <source>
        <dbReference type="ARBA" id="ARBA00006499"/>
    </source>
</evidence>
<dbReference type="Proteomes" id="UP000740926">
    <property type="component" value="Unassembled WGS sequence"/>
</dbReference>
<dbReference type="GO" id="GO:0008474">
    <property type="term" value="F:palmitoyl-(protein) hydrolase activity"/>
    <property type="evidence" value="ECO:0007669"/>
    <property type="project" value="UniProtKB-EC"/>
</dbReference>
<comment type="function">
    <text evidence="5">Hydrolyzes fatty acids from S-acylated cysteine residues in proteins with a strong preference for palmitoylated G-alpha proteins over other acyl substrates. Mediates the deacylation of G-alpha proteins such as GPA1 in vivo, but has weak or no activity toward palmitoylated Ras proteins. Has weak lysophospholipase activity in vitro; however such activity may not exist in vivo.</text>
</comment>
<evidence type="ECO:0000256" key="7">
    <source>
        <dbReference type="ARBA" id="ARBA00047337"/>
    </source>
</evidence>
<keyword evidence="10" id="KW-1185">Reference proteome</keyword>
<dbReference type="GO" id="GO:0052689">
    <property type="term" value="F:carboxylic ester hydrolase activity"/>
    <property type="evidence" value="ECO:0007669"/>
    <property type="project" value="TreeGrafter"/>
</dbReference>
<dbReference type="InterPro" id="IPR050565">
    <property type="entry name" value="LYPA1-2/EST-like"/>
</dbReference>
<keyword evidence="4" id="KW-0378">Hydrolase</keyword>
<dbReference type="PANTHER" id="PTHR10655">
    <property type="entry name" value="LYSOPHOSPHOLIPASE-RELATED"/>
    <property type="match status" value="1"/>
</dbReference>
<protein>
    <recommendedName>
        <fullName evidence="3">Acyl-protein thioesterase 1</fullName>
        <ecNumber evidence="2">3.1.2.22</ecNumber>
    </recommendedName>
    <alternativeName>
        <fullName evidence="6">Palmitoyl-protein hydrolase</fullName>
    </alternativeName>
</protein>
<evidence type="ECO:0000256" key="5">
    <source>
        <dbReference type="ARBA" id="ARBA00029392"/>
    </source>
</evidence>
<evidence type="ECO:0000313" key="9">
    <source>
        <dbReference type="EMBL" id="KAG1569943.1"/>
    </source>
</evidence>
<evidence type="ECO:0000256" key="2">
    <source>
        <dbReference type="ARBA" id="ARBA00012423"/>
    </source>
</evidence>
<dbReference type="AlphaFoldDB" id="A0A9P6Z3M8"/>
<dbReference type="Pfam" id="PF02230">
    <property type="entry name" value="Abhydrolase_2"/>
    <property type="match status" value="1"/>
</dbReference>
<comment type="similarity">
    <text evidence="1">Belongs to the AB hydrolase superfamily. AB hydrolase 2 family.</text>
</comment>
<evidence type="ECO:0000256" key="4">
    <source>
        <dbReference type="ARBA" id="ARBA00022801"/>
    </source>
</evidence>
<name>A0A9P6Z3M8_9FUNG</name>
<evidence type="ECO:0000313" key="10">
    <source>
        <dbReference type="Proteomes" id="UP000740926"/>
    </source>
</evidence>
<dbReference type="EC" id="3.1.2.22" evidence="2"/>
<dbReference type="InterPro" id="IPR029058">
    <property type="entry name" value="AB_hydrolase_fold"/>
</dbReference>